<dbReference type="STRING" id="765257.A0A0C9YQA4"/>
<dbReference type="PANTHER" id="PTHR10683:SF18">
    <property type="entry name" value="TRANSALDOLASE"/>
    <property type="match status" value="1"/>
</dbReference>
<dbReference type="InterPro" id="IPR001585">
    <property type="entry name" value="TAL/FSA"/>
</dbReference>
<dbReference type="GO" id="GO:0005975">
    <property type="term" value="P:carbohydrate metabolic process"/>
    <property type="evidence" value="ECO:0007669"/>
    <property type="project" value="InterPro"/>
</dbReference>
<dbReference type="EMBL" id="KN833697">
    <property type="protein sequence ID" value="KIK27250.1"/>
    <property type="molecule type" value="Genomic_DNA"/>
</dbReference>
<dbReference type="GO" id="GO:0006098">
    <property type="term" value="P:pentose-phosphate shunt"/>
    <property type="evidence" value="ECO:0007669"/>
    <property type="project" value="UniProtKB-UniPathway"/>
</dbReference>
<dbReference type="Pfam" id="PF00923">
    <property type="entry name" value="TAL_FSA"/>
    <property type="match status" value="1"/>
</dbReference>
<dbReference type="HOGENOM" id="CLU_048620_1_0_1"/>
<proteinExistence type="predicted"/>
<feature type="compositionally biased region" description="Low complexity" evidence="2">
    <location>
        <begin position="437"/>
        <end position="458"/>
    </location>
</feature>
<evidence type="ECO:0000313" key="4">
    <source>
        <dbReference type="Proteomes" id="UP000054018"/>
    </source>
</evidence>
<keyword evidence="4" id="KW-1185">Reference proteome</keyword>
<dbReference type="Gene3D" id="3.20.20.70">
    <property type="entry name" value="Aldolase class I"/>
    <property type="match status" value="1"/>
</dbReference>
<dbReference type="OrthoDB" id="2015515at2759"/>
<dbReference type="PANTHER" id="PTHR10683">
    <property type="entry name" value="TRANSALDOLASE"/>
    <property type="match status" value="1"/>
</dbReference>
<evidence type="ECO:0000256" key="1">
    <source>
        <dbReference type="ARBA" id="ARBA00023270"/>
    </source>
</evidence>
<organism evidence="3 4">
    <name type="scientific">Pisolithus microcarpus 441</name>
    <dbReference type="NCBI Taxonomy" id="765257"/>
    <lineage>
        <taxon>Eukaryota</taxon>
        <taxon>Fungi</taxon>
        <taxon>Dikarya</taxon>
        <taxon>Basidiomycota</taxon>
        <taxon>Agaricomycotina</taxon>
        <taxon>Agaricomycetes</taxon>
        <taxon>Agaricomycetidae</taxon>
        <taxon>Boletales</taxon>
        <taxon>Sclerodermatineae</taxon>
        <taxon>Pisolithaceae</taxon>
        <taxon>Pisolithus</taxon>
    </lineage>
</organism>
<dbReference type="Proteomes" id="UP000054018">
    <property type="component" value="Unassembled WGS sequence"/>
</dbReference>
<dbReference type="InterPro" id="IPR013785">
    <property type="entry name" value="Aldolase_TIM"/>
</dbReference>
<dbReference type="UniPathway" id="UPA00115">
    <property type="reaction ID" value="UER00414"/>
</dbReference>
<dbReference type="AlphaFoldDB" id="A0A0C9YQA4"/>
<gene>
    <name evidence="3" type="ORF">PISMIDRAFT_22205</name>
</gene>
<evidence type="ECO:0000313" key="3">
    <source>
        <dbReference type="EMBL" id="KIK27250.1"/>
    </source>
</evidence>
<name>A0A0C9YQA4_9AGAM</name>
<accession>A0A0C9YQA4</accession>
<feature type="compositionally biased region" description="Basic and acidic residues" evidence="2">
    <location>
        <begin position="459"/>
        <end position="470"/>
    </location>
</feature>
<feature type="region of interest" description="Disordered" evidence="2">
    <location>
        <begin position="429"/>
        <end position="486"/>
    </location>
</feature>
<keyword evidence="1" id="KW-0704">Schiff base</keyword>
<protein>
    <submittedName>
        <fullName evidence="3">Uncharacterized protein</fullName>
    </submittedName>
</protein>
<reference evidence="4" key="2">
    <citation type="submission" date="2015-01" db="EMBL/GenBank/DDBJ databases">
        <title>Evolutionary Origins and Diversification of the Mycorrhizal Mutualists.</title>
        <authorList>
            <consortium name="DOE Joint Genome Institute"/>
            <consortium name="Mycorrhizal Genomics Consortium"/>
            <person name="Kohler A."/>
            <person name="Kuo A."/>
            <person name="Nagy L.G."/>
            <person name="Floudas D."/>
            <person name="Copeland A."/>
            <person name="Barry K.W."/>
            <person name="Cichocki N."/>
            <person name="Veneault-Fourrey C."/>
            <person name="LaButti K."/>
            <person name="Lindquist E.A."/>
            <person name="Lipzen A."/>
            <person name="Lundell T."/>
            <person name="Morin E."/>
            <person name="Murat C."/>
            <person name="Riley R."/>
            <person name="Ohm R."/>
            <person name="Sun H."/>
            <person name="Tunlid A."/>
            <person name="Henrissat B."/>
            <person name="Grigoriev I.V."/>
            <person name="Hibbett D.S."/>
            <person name="Martin F."/>
        </authorList>
    </citation>
    <scope>NUCLEOTIDE SEQUENCE [LARGE SCALE GENOMIC DNA]</scope>
    <source>
        <strain evidence="4">441</strain>
    </source>
</reference>
<evidence type="ECO:0000256" key="2">
    <source>
        <dbReference type="SAM" id="MobiDB-lite"/>
    </source>
</evidence>
<dbReference type="SUPFAM" id="SSF51569">
    <property type="entry name" value="Aldolase"/>
    <property type="match status" value="1"/>
</dbReference>
<reference evidence="3 4" key="1">
    <citation type="submission" date="2014-04" db="EMBL/GenBank/DDBJ databases">
        <authorList>
            <consortium name="DOE Joint Genome Institute"/>
            <person name="Kuo A."/>
            <person name="Kohler A."/>
            <person name="Costa M.D."/>
            <person name="Nagy L.G."/>
            <person name="Floudas D."/>
            <person name="Copeland A."/>
            <person name="Barry K.W."/>
            <person name="Cichocki N."/>
            <person name="Veneault-Fourrey C."/>
            <person name="LaButti K."/>
            <person name="Lindquist E.A."/>
            <person name="Lipzen A."/>
            <person name="Lundell T."/>
            <person name="Morin E."/>
            <person name="Murat C."/>
            <person name="Sun H."/>
            <person name="Tunlid A."/>
            <person name="Henrissat B."/>
            <person name="Grigoriev I.V."/>
            <person name="Hibbett D.S."/>
            <person name="Martin F."/>
            <person name="Nordberg H.P."/>
            <person name="Cantor M.N."/>
            <person name="Hua S.X."/>
        </authorList>
    </citation>
    <scope>NUCLEOTIDE SEQUENCE [LARGE SCALE GENOMIC DNA]</scope>
    <source>
        <strain evidence="3 4">441</strain>
    </source>
</reference>
<sequence length="486" mass="53844">MPLTESPVETLKPTRRTMARISSGTFPVSRGYRLRQMLYNPWSIPRYPNNASWTGGIELDGLDETGLVGSDETPDVIIPPMPFDDAPVYADTIDLSAVALHQVWGGLLTPENIAAQVHTNDIRYHAWVAAMKVVEQDRQSRKERTPRERPLLDATMDQFFVELSLALLDLCPGPVIVFVDPRLHDNAAAMVDRARHLVALFDKANLPATEDGIRAAAVLTEEYSIQTNLSLVSCLPHAAACIEAGAKMVTMSVGGILEWYEQQQKPVPKLTVDHPGIEMIQTCVSYILLNKLNATLMTADIRNWTELKQLSGIGGAALTEKQLDQIPMRTLTTWFPRSNDTSRSTINARAAPYPTRYLESKPGFLMSLLPANCRSLVSAVLYVRLGQMKVWMEEIEAVVKDELKHRIKLAKMDVIGMYRCKSWVRRRASKDADGKKSSMGGLSRRSSSSSLASNASVSDSDHLEKPRSSSDCKGTATPLVEGVDYF</sequence>